<feature type="region of interest" description="Disordered" evidence="1">
    <location>
        <begin position="61"/>
        <end position="80"/>
    </location>
</feature>
<evidence type="ECO:0000313" key="3">
    <source>
        <dbReference type="Proteomes" id="UP000184300"/>
    </source>
</evidence>
<gene>
    <name evidence="2" type="ORF">ASPGLDRAFT_35741</name>
</gene>
<sequence length="127" mass="14294">MTAIPDSPTTGIAARSQRFARGVIQTARLGRRNALEVPEPVRRDRGPVLPNQKIAQFDRPDIPAPVQTNQPGRLPPRTANCNLRVHARPPSIPSRPTMAMNAELKPTLLSRPVMRRHWEMVRLELED</sequence>
<dbReference type="VEuPathDB" id="FungiDB:ASPGLDRAFT_35741"/>
<accession>A0A1L9VIF7</accession>
<keyword evidence="3" id="KW-1185">Reference proteome</keyword>
<dbReference type="RefSeq" id="XP_022400407.1">
    <property type="nucleotide sequence ID" value="XM_022544598.1"/>
</dbReference>
<dbReference type="EMBL" id="KV878898">
    <property type="protein sequence ID" value="OJJ83709.1"/>
    <property type="molecule type" value="Genomic_DNA"/>
</dbReference>
<protein>
    <submittedName>
        <fullName evidence="2">Uncharacterized protein</fullName>
    </submittedName>
</protein>
<dbReference type="Proteomes" id="UP000184300">
    <property type="component" value="Unassembled WGS sequence"/>
</dbReference>
<evidence type="ECO:0000313" key="2">
    <source>
        <dbReference type="EMBL" id="OJJ83709.1"/>
    </source>
</evidence>
<organism evidence="2 3">
    <name type="scientific">Aspergillus glaucus CBS 516.65</name>
    <dbReference type="NCBI Taxonomy" id="1160497"/>
    <lineage>
        <taxon>Eukaryota</taxon>
        <taxon>Fungi</taxon>
        <taxon>Dikarya</taxon>
        <taxon>Ascomycota</taxon>
        <taxon>Pezizomycotina</taxon>
        <taxon>Eurotiomycetes</taxon>
        <taxon>Eurotiomycetidae</taxon>
        <taxon>Eurotiales</taxon>
        <taxon>Aspergillaceae</taxon>
        <taxon>Aspergillus</taxon>
        <taxon>Aspergillus subgen. Aspergillus</taxon>
    </lineage>
</organism>
<evidence type="ECO:0000256" key="1">
    <source>
        <dbReference type="SAM" id="MobiDB-lite"/>
    </source>
</evidence>
<dbReference type="GeneID" id="34460859"/>
<dbReference type="AlphaFoldDB" id="A0A1L9VIF7"/>
<name>A0A1L9VIF7_ASPGL</name>
<reference evidence="3" key="1">
    <citation type="journal article" date="2017" name="Genome Biol.">
        <title>Comparative genomics reveals high biological diversity and specific adaptations in the industrially and medically important fungal genus Aspergillus.</title>
        <authorList>
            <person name="de Vries R.P."/>
            <person name="Riley R."/>
            <person name="Wiebenga A."/>
            <person name="Aguilar-Osorio G."/>
            <person name="Amillis S."/>
            <person name="Uchima C.A."/>
            <person name="Anderluh G."/>
            <person name="Asadollahi M."/>
            <person name="Askin M."/>
            <person name="Barry K."/>
            <person name="Battaglia E."/>
            <person name="Bayram O."/>
            <person name="Benocci T."/>
            <person name="Braus-Stromeyer S.A."/>
            <person name="Caldana C."/>
            <person name="Canovas D."/>
            <person name="Cerqueira G.C."/>
            <person name="Chen F."/>
            <person name="Chen W."/>
            <person name="Choi C."/>
            <person name="Clum A."/>
            <person name="Dos Santos R.A."/>
            <person name="Damasio A.R."/>
            <person name="Diallinas G."/>
            <person name="Emri T."/>
            <person name="Fekete E."/>
            <person name="Flipphi M."/>
            <person name="Freyberg S."/>
            <person name="Gallo A."/>
            <person name="Gournas C."/>
            <person name="Habgood R."/>
            <person name="Hainaut M."/>
            <person name="Harispe M.L."/>
            <person name="Henrissat B."/>
            <person name="Hilden K.S."/>
            <person name="Hope R."/>
            <person name="Hossain A."/>
            <person name="Karabika E."/>
            <person name="Karaffa L."/>
            <person name="Karanyi Z."/>
            <person name="Krasevec N."/>
            <person name="Kuo A."/>
            <person name="Kusch H."/>
            <person name="LaButti K."/>
            <person name="Lagendijk E.L."/>
            <person name="Lapidus A."/>
            <person name="Levasseur A."/>
            <person name="Lindquist E."/>
            <person name="Lipzen A."/>
            <person name="Logrieco A.F."/>
            <person name="MacCabe A."/>
            <person name="Maekelae M.R."/>
            <person name="Malavazi I."/>
            <person name="Melin P."/>
            <person name="Meyer V."/>
            <person name="Mielnichuk N."/>
            <person name="Miskei M."/>
            <person name="Molnar A.P."/>
            <person name="Mule G."/>
            <person name="Ngan C.Y."/>
            <person name="Orejas M."/>
            <person name="Orosz E."/>
            <person name="Ouedraogo J.P."/>
            <person name="Overkamp K.M."/>
            <person name="Park H.-S."/>
            <person name="Perrone G."/>
            <person name="Piumi F."/>
            <person name="Punt P.J."/>
            <person name="Ram A.F."/>
            <person name="Ramon A."/>
            <person name="Rauscher S."/>
            <person name="Record E."/>
            <person name="Riano-Pachon D.M."/>
            <person name="Robert V."/>
            <person name="Roehrig J."/>
            <person name="Ruller R."/>
            <person name="Salamov A."/>
            <person name="Salih N.S."/>
            <person name="Samson R.A."/>
            <person name="Sandor E."/>
            <person name="Sanguinetti M."/>
            <person name="Schuetze T."/>
            <person name="Sepcic K."/>
            <person name="Shelest E."/>
            <person name="Sherlock G."/>
            <person name="Sophianopoulou V."/>
            <person name="Squina F.M."/>
            <person name="Sun H."/>
            <person name="Susca A."/>
            <person name="Todd R.B."/>
            <person name="Tsang A."/>
            <person name="Unkles S.E."/>
            <person name="van de Wiele N."/>
            <person name="van Rossen-Uffink D."/>
            <person name="Oliveira J.V."/>
            <person name="Vesth T.C."/>
            <person name="Visser J."/>
            <person name="Yu J.-H."/>
            <person name="Zhou M."/>
            <person name="Andersen M.R."/>
            <person name="Archer D.B."/>
            <person name="Baker S.E."/>
            <person name="Benoit I."/>
            <person name="Brakhage A.A."/>
            <person name="Braus G.H."/>
            <person name="Fischer R."/>
            <person name="Frisvad J.C."/>
            <person name="Goldman G.H."/>
            <person name="Houbraken J."/>
            <person name="Oakley B."/>
            <person name="Pocsi I."/>
            <person name="Scazzocchio C."/>
            <person name="Seiboth B."/>
            <person name="vanKuyk P.A."/>
            <person name="Wortman J."/>
            <person name="Dyer P.S."/>
            <person name="Grigoriev I.V."/>
        </authorList>
    </citation>
    <scope>NUCLEOTIDE SEQUENCE [LARGE SCALE GENOMIC DNA]</scope>
    <source>
        <strain evidence="3">CBS 516.65</strain>
    </source>
</reference>
<proteinExistence type="predicted"/>